<dbReference type="Pfam" id="PF17963">
    <property type="entry name" value="Big_9"/>
    <property type="match status" value="2"/>
</dbReference>
<reference evidence="3 4" key="1">
    <citation type="submission" date="2018-11" db="EMBL/GenBank/DDBJ databases">
        <title>The draft genome sequence of Amphritea balenae JAMM 1525T.</title>
        <authorList>
            <person name="Fang Z."/>
            <person name="Zhang Y."/>
            <person name="Han X."/>
        </authorList>
    </citation>
    <scope>NUCLEOTIDE SEQUENCE [LARGE SCALE GENOMIC DNA]</scope>
    <source>
        <strain evidence="3 4">JAMM 1525</strain>
    </source>
</reference>
<feature type="signal peptide" evidence="2">
    <location>
        <begin position="1"/>
        <end position="26"/>
    </location>
</feature>
<protein>
    <recommendedName>
        <fullName evidence="5">Tandem-95 repeat protein</fullName>
    </recommendedName>
</protein>
<evidence type="ECO:0008006" key="5">
    <source>
        <dbReference type="Google" id="ProtNLM"/>
    </source>
</evidence>
<dbReference type="OrthoDB" id="220114at2"/>
<feature type="compositionally biased region" description="Gly residues" evidence="1">
    <location>
        <begin position="773"/>
        <end position="786"/>
    </location>
</feature>
<sequence>MRLIMNRSMALASALFISLLPVQVFSAPGGNAFAEGFEGNVNALPPGRLKQQIDKLPPAAQQQALKWLERFNIPSVDYEFLGVDSDGRLFYIDTVVPNDAGNESASPSDPLPVAPEDTFFLHSRPGASKIVFLDFDGHNISGTAWNGNGGKTVYYARAYDLDGDPLTFNETERDRIAEIWHRVAEDMAPFDIDVTTEDPGGFGPETGHVLITSDTDDQGDPMPHSNAGGVAYVGVWGASYYTNYQPALVYYDNLGGGNATYVAEASTHEFGHNLGLGHDGGTGTSYYSGHGSGYISWAPIMGVGYYNNVTQWSKGEYSGATNTQDDIQIISSQLNYRLDDHGDSLASATALQTDPNGTVYVTFPEIDPHNQQPENKGIIETSNDHDLFWFDTASGGITLNITPAWEAFYRTSRRGANLDIEATLYDQQGNYVTSSDLQNDTRAQIDANLTAGRYYLEVTGVGSTASPYSDYGSLGMYFVSGSLQPVQSNDSTPPNPDPMSWAAGPAANGRTAIAMTATTANDDSGVVQYQFNCTGSSGGGCVGSTWQSSAQYQATGLTPGASYSYQVKARDLAGNETGWSVTGNASTGANQPPQPVNDNSTTDQQTAVTITVLSNDTDPEGDSLSITGFTAPAQGAVTQSGNNLIYTPSGSYVGSDSFNYTVSDGLDFVDASVFVDITAANAPPVAVDDSATVATNGSVTIDVLENDSDADAGTVLTIVPGGFTQGNKGSVSLVNGQLVYEHTSKKGGDSFTYTITDGEDTDTATVNITISRNGGGDDGGGGGGGKCHPKRGC</sequence>
<organism evidence="3 4">
    <name type="scientific">Amphritea balenae</name>
    <dbReference type="NCBI Taxonomy" id="452629"/>
    <lineage>
        <taxon>Bacteria</taxon>
        <taxon>Pseudomonadati</taxon>
        <taxon>Pseudomonadota</taxon>
        <taxon>Gammaproteobacteria</taxon>
        <taxon>Oceanospirillales</taxon>
        <taxon>Oceanospirillaceae</taxon>
        <taxon>Amphritea</taxon>
    </lineage>
</organism>
<gene>
    <name evidence="3" type="ORF">EHS89_20315</name>
</gene>
<dbReference type="InterPro" id="IPR013783">
    <property type="entry name" value="Ig-like_fold"/>
</dbReference>
<dbReference type="SUPFAM" id="SSF89260">
    <property type="entry name" value="Collagen-binding domain"/>
    <property type="match status" value="1"/>
</dbReference>
<dbReference type="InterPro" id="IPR024079">
    <property type="entry name" value="MetalloPept_cat_dom_sf"/>
</dbReference>
<feature type="region of interest" description="Disordered" evidence="1">
    <location>
        <begin position="583"/>
        <end position="602"/>
    </location>
</feature>
<evidence type="ECO:0000313" key="4">
    <source>
        <dbReference type="Proteomes" id="UP000267535"/>
    </source>
</evidence>
<dbReference type="AlphaFoldDB" id="A0A3P1SJ68"/>
<dbReference type="PANTHER" id="PTHR34720">
    <property type="entry name" value="MICROCYSTIN DEPENDENT PROTEIN"/>
    <property type="match status" value="1"/>
</dbReference>
<accession>A0A3P1SJ68</accession>
<dbReference type="SUPFAM" id="SSF49265">
    <property type="entry name" value="Fibronectin type III"/>
    <property type="match status" value="1"/>
</dbReference>
<evidence type="ECO:0000256" key="1">
    <source>
        <dbReference type="SAM" id="MobiDB-lite"/>
    </source>
</evidence>
<feature type="region of interest" description="Disordered" evidence="1">
    <location>
        <begin position="771"/>
        <end position="793"/>
    </location>
</feature>
<feature type="chain" id="PRO_5018274276" description="Tandem-95 repeat protein" evidence="2">
    <location>
        <begin position="27"/>
        <end position="793"/>
    </location>
</feature>
<proteinExistence type="predicted"/>
<dbReference type="SUPFAM" id="SSF55486">
    <property type="entry name" value="Metalloproteases ('zincins'), catalytic domain"/>
    <property type="match status" value="1"/>
</dbReference>
<evidence type="ECO:0000256" key="2">
    <source>
        <dbReference type="SAM" id="SignalP"/>
    </source>
</evidence>
<dbReference type="Gene3D" id="3.40.390.10">
    <property type="entry name" value="Collagenase (Catalytic Domain)"/>
    <property type="match status" value="1"/>
</dbReference>
<dbReference type="PANTHER" id="PTHR34720:SF9">
    <property type="entry name" value="BLR4714 PROTEIN"/>
    <property type="match status" value="1"/>
</dbReference>
<dbReference type="EMBL" id="RQXV01000017">
    <property type="protein sequence ID" value="RRC96785.1"/>
    <property type="molecule type" value="Genomic_DNA"/>
</dbReference>
<dbReference type="InterPro" id="IPR036116">
    <property type="entry name" value="FN3_sf"/>
</dbReference>
<dbReference type="Proteomes" id="UP000267535">
    <property type="component" value="Unassembled WGS sequence"/>
</dbReference>
<keyword evidence="2" id="KW-0732">Signal</keyword>
<dbReference type="Gene3D" id="2.60.40.2810">
    <property type="match status" value="2"/>
</dbReference>
<evidence type="ECO:0000313" key="3">
    <source>
        <dbReference type="EMBL" id="RRC96785.1"/>
    </source>
</evidence>
<name>A0A3P1SJ68_9GAMM</name>
<keyword evidence="4" id="KW-1185">Reference proteome</keyword>
<dbReference type="GO" id="GO:0008237">
    <property type="term" value="F:metallopeptidase activity"/>
    <property type="evidence" value="ECO:0007669"/>
    <property type="project" value="InterPro"/>
</dbReference>
<dbReference type="Gene3D" id="2.60.40.10">
    <property type="entry name" value="Immunoglobulins"/>
    <property type="match status" value="1"/>
</dbReference>
<dbReference type="Pfam" id="PF13582">
    <property type="entry name" value="Reprolysin_3"/>
    <property type="match status" value="1"/>
</dbReference>
<comment type="caution">
    <text evidence="3">The sequence shown here is derived from an EMBL/GenBank/DDBJ whole genome shotgun (WGS) entry which is preliminary data.</text>
</comment>
<dbReference type="Gene3D" id="2.60.120.380">
    <property type="match status" value="1"/>
</dbReference>